<keyword evidence="5" id="KW-1133">Transmembrane helix</keyword>
<dbReference type="SMART" id="SM00407">
    <property type="entry name" value="IGc1"/>
    <property type="match status" value="1"/>
</dbReference>
<evidence type="ECO:0000256" key="3">
    <source>
        <dbReference type="ARBA" id="ARBA00022692"/>
    </source>
</evidence>
<dbReference type="Pfam" id="PF07654">
    <property type="entry name" value="C1-set"/>
    <property type="match status" value="1"/>
</dbReference>
<dbReference type="PROSITE" id="PS00290">
    <property type="entry name" value="IG_MHC"/>
    <property type="match status" value="1"/>
</dbReference>
<dbReference type="GO" id="GO:0019886">
    <property type="term" value="P:antigen processing and presentation of exogenous peptide antigen via MHC class II"/>
    <property type="evidence" value="ECO:0007669"/>
    <property type="project" value="Ensembl"/>
</dbReference>
<dbReference type="AlphaFoldDB" id="A0A8C8W1F8"/>
<dbReference type="PANTHER" id="PTHR19944">
    <property type="entry name" value="MHC CLASS II-RELATED"/>
    <property type="match status" value="1"/>
</dbReference>
<dbReference type="SUPFAM" id="SSF54452">
    <property type="entry name" value="MHC antigen-recognition domain"/>
    <property type="match status" value="1"/>
</dbReference>
<dbReference type="PROSITE" id="PS50835">
    <property type="entry name" value="IG_LIKE"/>
    <property type="match status" value="1"/>
</dbReference>
<sequence>MMVLWVPVAPWLAALTVLLSRGIQGGAPPGKTEQRRLWRKNGTQQRYIMRCIFDREEFMRFDSAEGEFRALTAMGRPWAESWNSQKDYMERRRAEVDTVCRHNYELNQGFTVKRQVQPRVQVSPSKKVTLQHHDLLVCHVTDFYPGSIQVRWFRNNQEETAGVVSTNLIRNGDWTFQILVMLEMTPQRGDVYTCHVEHPSLQSPVTVEWSESPRGPSSQGSGKAGAFCRICAGSGLTAGFMTLNSFPVLPFQNLLSPLSPSWQTLLFWFSLELWPSLELWWLL</sequence>
<dbReference type="SUPFAM" id="SSF48726">
    <property type="entry name" value="Immunoglobulin"/>
    <property type="match status" value="1"/>
</dbReference>
<keyword evidence="13" id="KW-1185">Reference proteome</keyword>
<dbReference type="InterPro" id="IPR014745">
    <property type="entry name" value="MHC_II_a/b_N"/>
</dbReference>
<protein>
    <recommendedName>
        <fullName evidence="11">Ig-like domain-containing protein</fullName>
    </recommendedName>
</protein>
<keyword evidence="8" id="KW-0325">Glycoprotein</keyword>
<dbReference type="SMART" id="SM00921">
    <property type="entry name" value="MHC_II_beta"/>
    <property type="match status" value="1"/>
</dbReference>
<comment type="similarity">
    <text evidence="2">Belongs to the MHC class II family.</text>
</comment>
<dbReference type="InterPro" id="IPR050160">
    <property type="entry name" value="MHC/Immunoglobulin"/>
</dbReference>
<evidence type="ECO:0000313" key="13">
    <source>
        <dbReference type="Proteomes" id="UP000694547"/>
    </source>
</evidence>
<proteinExistence type="inferred from homology"/>
<dbReference type="Proteomes" id="UP000694547">
    <property type="component" value="Chromosome 21"/>
</dbReference>
<dbReference type="InterPro" id="IPR036179">
    <property type="entry name" value="Ig-like_dom_sf"/>
</dbReference>
<feature type="domain" description="Ig-like" evidence="11">
    <location>
        <begin position="118"/>
        <end position="206"/>
    </location>
</feature>
<dbReference type="Gene3D" id="2.60.40.10">
    <property type="entry name" value="Immunoglobulins"/>
    <property type="match status" value="1"/>
</dbReference>
<keyword evidence="7" id="KW-0472">Membrane</keyword>
<keyword evidence="9" id="KW-0491">MHC II</keyword>
<reference evidence="12" key="3">
    <citation type="submission" date="2025-09" db="UniProtKB">
        <authorList>
            <consortium name="Ensembl"/>
        </authorList>
    </citation>
    <scope>IDENTIFICATION</scope>
</reference>
<dbReference type="Ensembl" id="ENSPEMT00000042666.1">
    <property type="protein sequence ID" value="ENSPEMP00000029783.1"/>
    <property type="gene ID" value="ENSPEMG00000026148.1"/>
</dbReference>
<dbReference type="InterPro" id="IPR003006">
    <property type="entry name" value="Ig/MHC_CS"/>
</dbReference>
<keyword evidence="4" id="KW-0391">Immunity</keyword>
<evidence type="ECO:0000256" key="2">
    <source>
        <dbReference type="ARBA" id="ARBA00007394"/>
    </source>
</evidence>
<evidence type="ECO:0000256" key="1">
    <source>
        <dbReference type="ARBA" id="ARBA00004479"/>
    </source>
</evidence>
<name>A0A8C8W1F8_PERMB</name>
<feature type="signal peptide" evidence="10">
    <location>
        <begin position="1"/>
        <end position="25"/>
    </location>
</feature>
<keyword evidence="3" id="KW-0812">Transmembrane</keyword>
<dbReference type="InterPro" id="IPR011162">
    <property type="entry name" value="MHC_I/II-like_Ag-recog"/>
</dbReference>
<dbReference type="Gene3D" id="3.10.320.10">
    <property type="entry name" value="Class II Histocompatibility Antigen, M Beta Chain, Chain B, domain 1"/>
    <property type="match status" value="1"/>
</dbReference>
<evidence type="ECO:0000256" key="10">
    <source>
        <dbReference type="SAM" id="SignalP"/>
    </source>
</evidence>
<dbReference type="GeneTree" id="ENSGT00940000162390"/>
<evidence type="ECO:0000256" key="8">
    <source>
        <dbReference type="ARBA" id="ARBA00023180"/>
    </source>
</evidence>
<reference evidence="12" key="2">
    <citation type="submission" date="2025-08" db="UniProtKB">
        <authorList>
            <consortium name="Ensembl"/>
        </authorList>
    </citation>
    <scope>IDENTIFICATION</scope>
</reference>
<keyword evidence="6" id="KW-1064">Adaptive immunity</keyword>
<accession>A0A8C8W1F8</accession>
<dbReference type="InterPro" id="IPR007110">
    <property type="entry name" value="Ig-like_dom"/>
</dbReference>
<dbReference type="InterPro" id="IPR013783">
    <property type="entry name" value="Ig-like_fold"/>
</dbReference>
<evidence type="ECO:0000256" key="5">
    <source>
        <dbReference type="ARBA" id="ARBA00022989"/>
    </source>
</evidence>
<dbReference type="GO" id="GO:0042605">
    <property type="term" value="F:peptide antigen binding"/>
    <property type="evidence" value="ECO:0007669"/>
    <property type="project" value="Ensembl"/>
</dbReference>
<evidence type="ECO:0000256" key="9">
    <source>
        <dbReference type="ARBA" id="ARBA00023182"/>
    </source>
</evidence>
<comment type="subcellular location">
    <subcellularLocation>
        <location evidence="1">Membrane</location>
        <topology evidence="1">Single-pass type I membrane protein</topology>
    </subcellularLocation>
</comment>
<dbReference type="FunFam" id="3.10.320.10:FF:000001">
    <property type="entry name" value="HLA class II histocompatibility antigen, DRB1-1 beta chain"/>
    <property type="match status" value="1"/>
</dbReference>
<dbReference type="FunFam" id="2.60.40.10:FF:000116">
    <property type="entry name" value="HLA class II histocompatibility antigen, DRB1-1 beta chain"/>
    <property type="match status" value="1"/>
</dbReference>
<dbReference type="PANTHER" id="PTHR19944:SF46">
    <property type="entry name" value="HLA CLASS II HISTOCOMPATIBILITY ANTIGEN, DP BETA 1 CHAIN"/>
    <property type="match status" value="1"/>
</dbReference>
<dbReference type="GO" id="GO:0032729">
    <property type="term" value="P:positive regulation of type II interferon production"/>
    <property type="evidence" value="ECO:0007669"/>
    <property type="project" value="Ensembl"/>
</dbReference>
<organism evidence="12 13">
    <name type="scientific">Peromyscus maniculatus bairdii</name>
    <name type="common">Prairie deer mouse</name>
    <dbReference type="NCBI Taxonomy" id="230844"/>
    <lineage>
        <taxon>Eukaryota</taxon>
        <taxon>Metazoa</taxon>
        <taxon>Chordata</taxon>
        <taxon>Craniata</taxon>
        <taxon>Vertebrata</taxon>
        <taxon>Euteleostomi</taxon>
        <taxon>Mammalia</taxon>
        <taxon>Eutheria</taxon>
        <taxon>Euarchontoglires</taxon>
        <taxon>Glires</taxon>
        <taxon>Rodentia</taxon>
        <taxon>Myomorpha</taxon>
        <taxon>Muroidea</taxon>
        <taxon>Cricetidae</taxon>
        <taxon>Neotominae</taxon>
        <taxon>Peromyscus</taxon>
    </lineage>
</organism>
<dbReference type="GO" id="GO:0009986">
    <property type="term" value="C:cell surface"/>
    <property type="evidence" value="ECO:0007669"/>
    <property type="project" value="Ensembl"/>
</dbReference>
<reference evidence="12 13" key="1">
    <citation type="submission" date="2018-10" db="EMBL/GenBank/DDBJ databases">
        <title>Improved assembly of the deer mouse Peromyscus maniculatus genome.</title>
        <authorList>
            <person name="Lassance J.-M."/>
            <person name="Hoekstra H.E."/>
        </authorList>
    </citation>
    <scope>NUCLEOTIDE SEQUENCE [LARGE SCALE GENOMIC DNA]</scope>
</reference>
<dbReference type="GO" id="GO:0002250">
    <property type="term" value="P:adaptive immune response"/>
    <property type="evidence" value="ECO:0007669"/>
    <property type="project" value="UniProtKB-KW"/>
</dbReference>
<evidence type="ECO:0000313" key="12">
    <source>
        <dbReference type="Ensembl" id="ENSPEMP00000029783.1"/>
    </source>
</evidence>
<dbReference type="GO" id="GO:0042102">
    <property type="term" value="P:positive regulation of T cell proliferation"/>
    <property type="evidence" value="ECO:0007669"/>
    <property type="project" value="Ensembl"/>
</dbReference>
<evidence type="ECO:0000259" key="11">
    <source>
        <dbReference type="PROSITE" id="PS50835"/>
    </source>
</evidence>
<dbReference type="Pfam" id="PF00969">
    <property type="entry name" value="MHC_II_beta"/>
    <property type="match status" value="1"/>
</dbReference>
<dbReference type="GO" id="GO:0050852">
    <property type="term" value="P:T cell receptor signaling pathway"/>
    <property type="evidence" value="ECO:0007669"/>
    <property type="project" value="Ensembl"/>
</dbReference>
<dbReference type="InterPro" id="IPR000353">
    <property type="entry name" value="MHC_II_b_N"/>
</dbReference>
<dbReference type="GO" id="GO:0042613">
    <property type="term" value="C:MHC class II protein complex"/>
    <property type="evidence" value="ECO:0007669"/>
    <property type="project" value="UniProtKB-KW"/>
</dbReference>
<evidence type="ECO:0000256" key="4">
    <source>
        <dbReference type="ARBA" id="ARBA00022859"/>
    </source>
</evidence>
<feature type="chain" id="PRO_5034585203" description="Ig-like domain-containing protein" evidence="10">
    <location>
        <begin position="26"/>
        <end position="283"/>
    </location>
</feature>
<evidence type="ECO:0000256" key="7">
    <source>
        <dbReference type="ARBA" id="ARBA00023136"/>
    </source>
</evidence>
<keyword evidence="10" id="KW-0732">Signal</keyword>
<evidence type="ECO:0000256" key="6">
    <source>
        <dbReference type="ARBA" id="ARBA00023130"/>
    </source>
</evidence>
<dbReference type="InterPro" id="IPR003597">
    <property type="entry name" value="Ig_C1-set"/>
</dbReference>
<dbReference type="CDD" id="cd21003">
    <property type="entry name" value="IgC1_MHC_II_beta_HLA-DP"/>
    <property type="match status" value="1"/>
</dbReference>